<evidence type="ECO:0000256" key="4">
    <source>
        <dbReference type="ARBA" id="ARBA00022771"/>
    </source>
</evidence>
<comment type="caution">
    <text evidence="13">The sequence shown here is derived from an EMBL/GenBank/DDBJ whole genome shotgun (WGS) entry which is preliminary data.</text>
</comment>
<evidence type="ECO:0000256" key="6">
    <source>
        <dbReference type="ARBA" id="ARBA00023015"/>
    </source>
</evidence>
<keyword evidence="2" id="KW-0479">Metal-binding</keyword>
<keyword evidence="4 10" id="KW-0863">Zinc-finger</keyword>
<keyword evidence="14" id="KW-1185">Reference proteome</keyword>
<evidence type="ECO:0000256" key="2">
    <source>
        <dbReference type="ARBA" id="ARBA00022723"/>
    </source>
</evidence>
<dbReference type="GO" id="GO:0003700">
    <property type="term" value="F:DNA-binding transcription factor activity"/>
    <property type="evidence" value="ECO:0007669"/>
    <property type="project" value="InterPro"/>
</dbReference>
<keyword evidence="8" id="KW-0539">Nucleus</keyword>
<comment type="subcellular location">
    <subcellularLocation>
        <location evidence="1">Nucleus</location>
    </subcellularLocation>
</comment>
<dbReference type="Proteomes" id="UP000604825">
    <property type="component" value="Unassembled WGS sequence"/>
</dbReference>
<feature type="region of interest" description="Disordered" evidence="11">
    <location>
        <begin position="103"/>
        <end position="126"/>
    </location>
</feature>
<dbReference type="InterPro" id="IPR036236">
    <property type="entry name" value="Znf_C2H2_sf"/>
</dbReference>
<accession>A0A811NET2</accession>
<evidence type="ECO:0000256" key="9">
    <source>
        <dbReference type="ARBA" id="ARBA00023452"/>
    </source>
</evidence>
<dbReference type="OrthoDB" id="6077919at2759"/>
<feature type="domain" description="C2H2-type" evidence="12">
    <location>
        <begin position="163"/>
        <end position="190"/>
    </location>
</feature>
<dbReference type="PROSITE" id="PS00028">
    <property type="entry name" value="ZINC_FINGER_C2H2_1"/>
    <property type="match status" value="1"/>
</dbReference>
<dbReference type="Pfam" id="PF23115">
    <property type="entry name" value="zf-C2H2_STOP2_3rd"/>
    <property type="match status" value="1"/>
</dbReference>
<feature type="region of interest" description="Disordered" evidence="11">
    <location>
        <begin position="47"/>
        <end position="68"/>
    </location>
</feature>
<dbReference type="AlphaFoldDB" id="A0A811NET2"/>
<evidence type="ECO:0000256" key="8">
    <source>
        <dbReference type="ARBA" id="ARBA00023242"/>
    </source>
</evidence>
<gene>
    <name evidence="13" type="ORF">NCGR_LOCUS13466</name>
</gene>
<evidence type="ECO:0000259" key="12">
    <source>
        <dbReference type="PROSITE" id="PS50157"/>
    </source>
</evidence>
<dbReference type="EMBL" id="CAJGYO010000003">
    <property type="protein sequence ID" value="CAD6219866.1"/>
    <property type="molecule type" value="Genomic_DNA"/>
</dbReference>
<dbReference type="InterPro" id="IPR055187">
    <property type="entry name" value="C2CH-3rd_BIRD-IDD"/>
</dbReference>
<dbReference type="Gene3D" id="3.30.160.60">
    <property type="entry name" value="Classic Zinc Finger"/>
    <property type="match status" value="2"/>
</dbReference>
<dbReference type="GO" id="GO:0008270">
    <property type="term" value="F:zinc ion binding"/>
    <property type="evidence" value="ECO:0007669"/>
    <property type="project" value="UniProtKB-KW"/>
</dbReference>
<dbReference type="PROSITE" id="PS50157">
    <property type="entry name" value="ZINC_FINGER_C2H2_2"/>
    <property type="match status" value="2"/>
</dbReference>
<keyword evidence="6" id="KW-0805">Transcription regulation</keyword>
<keyword evidence="3" id="KW-0677">Repeat</keyword>
<sequence>MAKSSYTFLSPDIAGSLLFQRSLVVSPPPVPPPPVTKEALPLLSLLPSSSHDYNQHGDNNDKAGQPWNKNEKEAMEDTETIKLRIGPPSPNCDFPLDLSTVAGGAGDSKAAEEGEEELGSQAGGTATADDGCSEYLIIGEKKLTNGKYWIPTPAHILFGPMLFACPVCCKTFSRYNNLQMHMWGHGSQYRRGPDSLRGTQPAAMLRLPCFCCAPGCRSHVDHPRARPLKDFRTLQTHYRRRHCARPFLCRRCGKALAVRGDWRTHEKNCGRRWRCACGSDFKHKRSLKDHVRAFGRGHVEEHPAVIVGQTHGVAGCHPAARVGAAADAPF</sequence>
<dbReference type="InterPro" id="IPR043584">
    <property type="entry name" value="WIP1/2/3/4/5/6"/>
</dbReference>
<organism evidence="13 14">
    <name type="scientific">Miscanthus lutarioriparius</name>
    <dbReference type="NCBI Taxonomy" id="422564"/>
    <lineage>
        <taxon>Eukaryota</taxon>
        <taxon>Viridiplantae</taxon>
        <taxon>Streptophyta</taxon>
        <taxon>Embryophyta</taxon>
        <taxon>Tracheophyta</taxon>
        <taxon>Spermatophyta</taxon>
        <taxon>Magnoliopsida</taxon>
        <taxon>Liliopsida</taxon>
        <taxon>Poales</taxon>
        <taxon>Poaceae</taxon>
        <taxon>PACMAD clade</taxon>
        <taxon>Panicoideae</taxon>
        <taxon>Andropogonodae</taxon>
        <taxon>Andropogoneae</taxon>
        <taxon>Saccharinae</taxon>
        <taxon>Miscanthus</taxon>
    </lineage>
</organism>
<evidence type="ECO:0000256" key="3">
    <source>
        <dbReference type="ARBA" id="ARBA00022737"/>
    </source>
</evidence>
<proteinExistence type="inferred from homology"/>
<dbReference type="PANTHER" id="PTHR45878">
    <property type="entry name" value="ZINC FINGER PROTEIN WIP2"/>
    <property type="match status" value="1"/>
</dbReference>
<keyword evidence="7" id="KW-0804">Transcription</keyword>
<dbReference type="InterPro" id="IPR013087">
    <property type="entry name" value="Znf_C2H2_type"/>
</dbReference>
<keyword evidence="5" id="KW-0862">Zinc</keyword>
<dbReference type="InterPro" id="IPR059161">
    <property type="entry name" value="Znf-C2H2_STOP1/2_3rd"/>
</dbReference>
<dbReference type="SUPFAM" id="SSF57667">
    <property type="entry name" value="beta-beta-alpha zinc fingers"/>
    <property type="match status" value="1"/>
</dbReference>
<dbReference type="GO" id="GO:0005634">
    <property type="term" value="C:nucleus"/>
    <property type="evidence" value="ECO:0007669"/>
    <property type="project" value="UniProtKB-SubCell"/>
</dbReference>
<evidence type="ECO:0000256" key="11">
    <source>
        <dbReference type="SAM" id="MobiDB-lite"/>
    </source>
</evidence>
<evidence type="ECO:0000256" key="5">
    <source>
        <dbReference type="ARBA" id="ARBA00022833"/>
    </source>
</evidence>
<reference evidence="13" key="1">
    <citation type="submission" date="2020-10" db="EMBL/GenBank/DDBJ databases">
        <authorList>
            <person name="Han B."/>
            <person name="Lu T."/>
            <person name="Zhao Q."/>
            <person name="Huang X."/>
            <person name="Zhao Y."/>
        </authorList>
    </citation>
    <scope>NUCLEOTIDE SEQUENCE</scope>
</reference>
<comment type="similarity">
    <text evidence="9">Belongs to the WIP C2H2-type zinc-finger protein family.</text>
</comment>
<evidence type="ECO:0000256" key="7">
    <source>
        <dbReference type="ARBA" id="ARBA00023163"/>
    </source>
</evidence>
<evidence type="ECO:0000256" key="10">
    <source>
        <dbReference type="PROSITE-ProRule" id="PRU00042"/>
    </source>
</evidence>
<evidence type="ECO:0000313" key="13">
    <source>
        <dbReference type="EMBL" id="CAD6219866.1"/>
    </source>
</evidence>
<protein>
    <recommendedName>
        <fullName evidence="12">C2H2-type domain-containing protein</fullName>
    </recommendedName>
</protein>
<dbReference type="PANTHER" id="PTHR45878:SF28">
    <property type="entry name" value="C2H2-TYPE DOMAIN-CONTAINING PROTEIN"/>
    <property type="match status" value="1"/>
</dbReference>
<feature type="domain" description="C2H2-type" evidence="12">
    <location>
        <begin position="267"/>
        <end position="303"/>
    </location>
</feature>
<dbReference type="Pfam" id="PF22995">
    <property type="entry name" value="C2CH-3rd_BIRD-IDD"/>
    <property type="match status" value="1"/>
</dbReference>
<name>A0A811NET2_9POAL</name>
<evidence type="ECO:0000313" key="14">
    <source>
        <dbReference type="Proteomes" id="UP000604825"/>
    </source>
</evidence>
<evidence type="ECO:0000256" key="1">
    <source>
        <dbReference type="ARBA" id="ARBA00004123"/>
    </source>
</evidence>